<evidence type="ECO:0000256" key="4">
    <source>
        <dbReference type="ARBA" id="ARBA00022692"/>
    </source>
</evidence>
<feature type="transmembrane region" description="Helical" evidence="8">
    <location>
        <begin position="105"/>
        <end position="123"/>
    </location>
</feature>
<evidence type="ECO:0000256" key="1">
    <source>
        <dbReference type="ARBA" id="ARBA00004141"/>
    </source>
</evidence>
<dbReference type="PROSITE" id="PS50850">
    <property type="entry name" value="MFS"/>
    <property type="match status" value="1"/>
</dbReference>
<reference evidence="10" key="1">
    <citation type="journal article" date="2023" name="Mol. Phylogenet. Evol.">
        <title>Genome-scale phylogeny and comparative genomics of the fungal order Sordariales.</title>
        <authorList>
            <person name="Hensen N."/>
            <person name="Bonometti L."/>
            <person name="Westerberg I."/>
            <person name="Brannstrom I.O."/>
            <person name="Guillou S."/>
            <person name="Cros-Aarteil S."/>
            <person name="Calhoun S."/>
            <person name="Haridas S."/>
            <person name="Kuo A."/>
            <person name="Mondo S."/>
            <person name="Pangilinan J."/>
            <person name="Riley R."/>
            <person name="LaButti K."/>
            <person name="Andreopoulos B."/>
            <person name="Lipzen A."/>
            <person name="Chen C."/>
            <person name="Yan M."/>
            <person name="Daum C."/>
            <person name="Ng V."/>
            <person name="Clum A."/>
            <person name="Steindorff A."/>
            <person name="Ohm R.A."/>
            <person name="Martin F."/>
            <person name="Silar P."/>
            <person name="Natvig D.O."/>
            <person name="Lalanne C."/>
            <person name="Gautier V."/>
            <person name="Ament-Velasquez S.L."/>
            <person name="Kruys A."/>
            <person name="Hutchinson M.I."/>
            <person name="Powell A.J."/>
            <person name="Barry K."/>
            <person name="Miller A.N."/>
            <person name="Grigoriev I.V."/>
            <person name="Debuchy R."/>
            <person name="Gladieux P."/>
            <person name="Hiltunen Thoren M."/>
            <person name="Johannesson H."/>
        </authorList>
    </citation>
    <scope>NUCLEOTIDE SEQUENCE</scope>
    <source>
        <strain evidence="10">CBS 731.68</strain>
    </source>
</reference>
<feature type="transmembrane region" description="Helical" evidence="8">
    <location>
        <begin position="233"/>
        <end position="258"/>
    </location>
</feature>
<dbReference type="EMBL" id="MU853223">
    <property type="protein sequence ID" value="KAK4129233.1"/>
    <property type="molecule type" value="Genomic_DNA"/>
</dbReference>
<feature type="transmembrane region" description="Helical" evidence="8">
    <location>
        <begin position="468"/>
        <end position="490"/>
    </location>
</feature>
<feature type="domain" description="Major facilitator superfamily (MFS) profile" evidence="9">
    <location>
        <begin position="56"/>
        <end position="520"/>
    </location>
</feature>
<dbReference type="Pfam" id="PF00083">
    <property type="entry name" value="Sugar_tr"/>
    <property type="match status" value="1"/>
</dbReference>
<evidence type="ECO:0000256" key="3">
    <source>
        <dbReference type="ARBA" id="ARBA00022448"/>
    </source>
</evidence>
<dbReference type="PANTHER" id="PTHR23511:SF12">
    <property type="entry name" value="TRANSPORTER, PUTATIVE (AFU_ORTHOLOGUE AFUA_7G01740)-RELATED"/>
    <property type="match status" value="1"/>
</dbReference>
<keyword evidence="5 8" id="KW-1133">Transmembrane helix</keyword>
<proteinExistence type="inferred from homology"/>
<feature type="transmembrane region" description="Helical" evidence="8">
    <location>
        <begin position="496"/>
        <end position="517"/>
    </location>
</feature>
<keyword evidence="4 8" id="KW-0812">Transmembrane</keyword>
<reference evidence="10" key="2">
    <citation type="submission" date="2023-05" db="EMBL/GenBank/DDBJ databases">
        <authorList>
            <consortium name="Lawrence Berkeley National Laboratory"/>
            <person name="Steindorff A."/>
            <person name="Hensen N."/>
            <person name="Bonometti L."/>
            <person name="Westerberg I."/>
            <person name="Brannstrom I.O."/>
            <person name="Guillou S."/>
            <person name="Cros-Aarteil S."/>
            <person name="Calhoun S."/>
            <person name="Haridas S."/>
            <person name="Kuo A."/>
            <person name="Mondo S."/>
            <person name="Pangilinan J."/>
            <person name="Riley R."/>
            <person name="Labutti K."/>
            <person name="Andreopoulos B."/>
            <person name="Lipzen A."/>
            <person name="Chen C."/>
            <person name="Yanf M."/>
            <person name="Daum C."/>
            <person name="Ng V."/>
            <person name="Clum A."/>
            <person name="Ohm R."/>
            <person name="Martin F."/>
            <person name="Silar P."/>
            <person name="Natvig D."/>
            <person name="Lalanne C."/>
            <person name="Gautier V."/>
            <person name="Ament-Velasquez S.L."/>
            <person name="Kruys A."/>
            <person name="Hutchinson M.I."/>
            <person name="Powell A.J."/>
            <person name="Barry K."/>
            <person name="Miller A.N."/>
            <person name="Grigoriev I.V."/>
            <person name="Debuchy R."/>
            <person name="Gladieux P."/>
            <person name="Thoren M.H."/>
            <person name="Johannesson H."/>
        </authorList>
    </citation>
    <scope>NUCLEOTIDE SEQUENCE</scope>
    <source>
        <strain evidence="10">CBS 731.68</strain>
    </source>
</reference>
<comment type="caution">
    <text evidence="10">The sequence shown here is derived from an EMBL/GenBank/DDBJ whole genome shotgun (WGS) entry which is preliminary data.</text>
</comment>
<evidence type="ECO:0000256" key="6">
    <source>
        <dbReference type="ARBA" id="ARBA00023136"/>
    </source>
</evidence>
<comment type="similarity">
    <text evidence="2">Belongs to the major facilitator superfamily.</text>
</comment>
<comment type="subcellular location">
    <subcellularLocation>
        <location evidence="1">Membrane</location>
        <topology evidence="1">Multi-pass membrane protein</topology>
    </subcellularLocation>
</comment>
<dbReference type="GeneID" id="87831827"/>
<evidence type="ECO:0000256" key="7">
    <source>
        <dbReference type="SAM" id="MobiDB-lite"/>
    </source>
</evidence>
<dbReference type="AlphaFoldDB" id="A0AAN6Z969"/>
<gene>
    <name evidence="10" type="ORF">N657DRAFT_660651</name>
</gene>
<dbReference type="GO" id="GO:0016020">
    <property type="term" value="C:membrane"/>
    <property type="evidence" value="ECO:0007669"/>
    <property type="project" value="UniProtKB-SubCell"/>
</dbReference>
<keyword evidence="3" id="KW-0813">Transport</keyword>
<feature type="transmembrane region" description="Helical" evidence="8">
    <location>
        <begin position="334"/>
        <end position="355"/>
    </location>
</feature>
<dbReference type="InterPro" id="IPR020846">
    <property type="entry name" value="MFS_dom"/>
</dbReference>
<evidence type="ECO:0000259" key="9">
    <source>
        <dbReference type="PROSITE" id="PS50850"/>
    </source>
</evidence>
<name>A0AAN6Z969_9PEZI</name>
<evidence type="ECO:0000256" key="5">
    <source>
        <dbReference type="ARBA" id="ARBA00022989"/>
    </source>
</evidence>
<feature type="transmembrane region" description="Helical" evidence="8">
    <location>
        <begin position="189"/>
        <end position="213"/>
    </location>
</feature>
<keyword evidence="11" id="KW-1185">Reference proteome</keyword>
<organism evidence="10 11">
    <name type="scientific">Parathielavia appendiculata</name>
    <dbReference type="NCBI Taxonomy" id="2587402"/>
    <lineage>
        <taxon>Eukaryota</taxon>
        <taxon>Fungi</taxon>
        <taxon>Dikarya</taxon>
        <taxon>Ascomycota</taxon>
        <taxon>Pezizomycotina</taxon>
        <taxon>Sordariomycetes</taxon>
        <taxon>Sordariomycetidae</taxon>
        <taxon>Sordariales</taxon>
        <taxon>Chaetomiaceae</taxon>
        <taxon>Parathielavia</taxon>
    </lineage>
</organism>
<feature type="transmembrane region" description="Helical" evidence="8">
    <location>
        <begin position="409"/>
        <end position="429"/>
    </location>
</feature>
<dbReference type="FunFam" id="1.20.1250.20:FF:000171">
    <property type="entry name" value="MFS general substrate transporter"/>
    <property type="match status" value="1"/>
</dbReference>
<dbReference type="PANTHER" id="PTHR23511">
    <property type="entry name" value="SYNAPTIC VESICLE GLYCOPROTEIN 2"/>
    <property type="match status" value="1"/>
</dbReference>
<protein>
    <submittedName>
        <fullName evidence="10">MFS general substrate transporter</fullName>
    </submittedName>
</protein>
<evidence type="ECO:0000256" key="8">
    <source>
        <dbReference type="SAM" id="Phobius"/>
    </source>
</evidence>
<dbReference type="SUPFAM" id="SSF103473">
    <property type="entry name" value="MFS general substrate transporter"/>
    <property type="match status" value="1"/>
</dbReference>
<dbReference type="InterPro" id="IPR005828">
    <property type="entry name" value="MFS_sugar_transport-like"/>
</dbReference>
<evidence type="ECO:0000256" key="2">
    <source>
        <dbReference type="ARBA" id="ARBA00008335"/>
    </source>
</evidence>
<dbReference type="InterPro" id="IPR036259">
    <property type="entry name" value="MFS_trans_sf"/>
</dbReference>
<dbReference type="Proteomes" id="UP001302602">
    <property type="component" value="Unassembled WGS sequence"/>
</dbReference>
<accession>A0AAN6Z969</accession>
<dbReference type="RefSeq" id="XP_062653004.1">
    <property type="nucleotide sequence ID" value="XM_062795058.1"/>
</dbReference>
<dbReference type="Gene3D" id="1.20.1250.20">
    <property type="entry name" value="MFS general substrate transporter like domains"/>
    <property type="match status" value="1"/>
</dbReference>
<sequence>MAESKDPSVEASKSPPSPPPPKTSPSSNHADDDNAILPPGEIDPVYEKKAKLLNRAIQEIGFGAYQYQLTAVIAFGWASDNLWPIVTSLILPPLAAEFRPTYPPLLTLAQNIGLLAGALFWGFGCDVFGRRWAFNLTLGLTAVFGLAAAGAPNFAAAGVFAALWSFGVGGNLPVDSAIYLEFLPATHQYLLTVLSVAWAIAQVVATLVAWPLLGGLTCQEGDEQCEKGENMGWRWFLIAMGGLTMAMFLLRFGAFTIYESPKYLMGKGRDEDAVRIVREVARRNGKTTGLTVEDLKACEPDGYVRQAKVADAVKRKLEDVKFERVRTLFGTRKLALSTGLIMVVWAFIGLGYPLYNAFLPYIQATRGADFGDGSTYLTYRNSLIIAVLGVPGALIGGLLVELPRFGRKGTLALSTILTGVFLYASTTALDSQSLLGWNCAFSFTSNVMYAVLYSFTPELFPTPQRGTGNALTATSNRIFGIMAPIVAMFADLQTAAPVYTSGALFIAAGLLVFVLPFESRGKAAL</sequence>
<keyword evidence="6 8" id="KW-0472">Membrane</keyword>
<evidence type="ECO:0000313" key="10">
    <source>
        <dbReference type="EMBL" id="KAK4129233.1"/>
    </source>
</evidence>
<dbReference type="GO" id="GO:0022857">
    <property type="term" value="F:transmembrane transporter activity"/>
    <property type="evidence" value="ECO:0007669"/>
    <property type="project" value="InterPro"/>
</dbReference>
<feature type="region of interest" description="Disordered" evidence="7">
    <location>
        <begin position="1"/>
        <end position="38"/>
    </location>
</feature>
<dbReference type="CDD" id="cd17316">
    <property type="entry name" value="MFS_SV2_like"/>
    <property type="match status" value="1"/>
</dbReference>
<feature type="transmembrane region" description="Helical" evidence="8">
    <location>
        <begin position="383"/>
        <end position="402"/>
    </location>
</feature>
<feature type="transmembrane region" description="Helical" evidence="8">
    <location>
        <begin position="435"/>
        <end position="456"/>
    </location>
</feature>
<evidence type="ECO:0000313" key="11">
    <source>
        <dbReference type="Proteomes" id="UP001302602"/>
    </source>
</evidence>